<dbReference type="VEuPathDB" id="MicrosporidiaDB:NCER_102177"/>
<feature type="transmembrane region" description="Helical" evidence="1">
    <location>
        <begin position="99"/>
        <end position="119"/>
    </location>
</feature>
<keyword evidence="1" id="KW-0472">Membrane</keyword>
<keyword evidence="1" id="KW-0812">Transmembrane</keyword>
<sequence length="440" mass="51632">MKNCKSNNVLQKKSMFILICVGYCFAVLVKTVIFLAPFKCSDFILASSVETSETSLSCRHKKDDTNGDNLLPQDKTEKNKKVHTVTKNLWEKYGNCCKVVLCIFLALCLANLLFFIIPFSNSKDNSKTDVSFAQESNLQSKPFLITYSRSDCEKRIKYVSKKKKNEKFISKSGSNCFYNSQKKIPRINAKDSVLLSEMYETGPNFKETIIFNSSVSGYLKDMSLNNFLGDWIYKYRWYLINFMDFLNYEIVRRRNGEESLFDYVTKDDLYAFFEIISPNSCFVPSDFSIDTFINVFISNIPFAKIRCRLPETENIECTINEVKSDVEAWKSHLDKIFQNDEKNIEYKLSISQWNFSVFLLRNLLIERNINLDDSKKSNLRYLEVIFQMLYKKEEEFEEYVKNRFGVPLEYYRSLDKDSSVNFEILLDTVIYDDYQNLICK</sequence>
<dbReference type="KEGG" id="nce:NCER_102177"/>
<accession>C4VBK0</accession>
<dbReference type="InParanoid" id="C4VBK0"/>
<evidence type="ECO:0000313" key="2">
    <source>
        <dbReference type="EMBL" id="EEQ81402.1"/>
    </source>
</evidence>
<organism evidence="2 3">
    <name type="scientific">Vairimorpha ceranae (strain BRL01)</name>
    <name type="common">Microsporidian parasite</name>
    <name type="synonym">Nosema ceranae</name>
    <dbReference type="NCBI Taxonomy" id="578460"/>
    <lineage>
        <taxon>Eukaryota</taxon>
        <taxon>Fungi</taxon>
        <taxon>Fungi incertae sedis</taxon>
        <taxon>Microsporidia</taxon>
        <taxon>Nosematidae</taxon>
        <taxon>Vairimorpha</taxon>
    </lineage>
</organism>
<proteinExistence type="predicted"/>
<keyword evidence="1" id="KW-1133">Transmembrane helix</keyword>
<dbReference type="Proteomes" id="UP000009082">
    <property type="component" value="Unassembled WGS sequence"/>
</dbReference>
<name>C4VBK0_VAIC1</name>
<protein>
    <submittedName>
        <fullName evidence="2">Uncharacterized protein</fullName>
    </submittedName>
</protein>
<dbReference type="AlphaFoldDB" id="C4VBK0"/>
<feature type="transmembrane region" description="Helical" evidence="1">
    <location>
        <begin position="15"/>
        <end position="38"/>
    </location>
</feature>
<reference evidence="2 3" key="1">
    <citation type="journal article" date="2009" name="PLoS Pathog.">
        <title>Genomic analyses of the microsporidian Nosema ceranae, an emergent pathogen of honey bees.</title>
        <authorList>
            <person name="Cornman R.S."/>
            <person name="Chen Y.P."/>
            <person name="Schatz M.C."/>
            <person name="Street C."/>
            <person name="Zhao Y."/>
            <person name="Desany B."/>
            <person name="Egholm M."/>
            <person name="Hutchison S."/>
            <person name="Pettis J.S."/>
            <person name="Lipkin W.I."/>
            <person name="Evans J.D."/>
        </authorList>
    </citation>
    <scope>NUCLEOTIDE SEQUENCE [LARGE SCALE GENOMIC DNA]</scope>
    <source>
        <strain evidence="2 3">BRL01</strain>
    </source>
</reference>
<comment type="caution">
    <text evidence="2">The sequence shown here is derived from an EMBL/GenBank/DDBJ whole genome shotgun (WGS) entry which is preliminary data.</text>
</comment>
<gene>
    <name evidence="2" type="ORF">NCER_102177</name>
</gene>
<dbReference type="EMBL" id="ACOL01000606">
    <property type="protein sequence ID" value="EEQ81402.1"/>
    <property type="molecule type" value="Genomic_DNA"/>
</dbReference>
<evidence type="ECO:0000256" key="1">
    <source>
        <dbReference type="SAM" id="Phobius"/>
    </source>
</evidence>
<dbReference type="HOGENOM" id="CLU_625686_0_0_1"/>
<evidence type="ECO:0000313" key="3">
    <source>
        <dbReference type="Proteomes" id="UP000009082"/>
    </source>
</evidence>